<keyword evidence="4 7" id="KW-0812">Transmembrane</keyword>
<evidence type="ECO:0000256" key="2">
    <source>
        <dbReference type="ARBA" id="ARBA00008640"/>
    </source>
</evidence>
<comment type="caution">
    <text evidence="9">The sequence shown here is derived from an EMBL/GenBank/DDBJ whole genome shotgun (WGS) entry which is preliminary data.</text>
</comment>
<dbReference type="EMBL" id="LLZU01000010">
    <property type="protein sequence ID" value="KRV49808.1"/>
    <property type="molecule type" value="Genomic_DNA"/>
</dbReference>
<feature type="transmembrane region" description="Helical" evidence="7">
    <location>
        <begin position="206"/>
        <end position="226"/>
    </location>
</feature>
<name>A0A0T6LUW1_WENVI</name>
<accession>A0A0T6LUW1</accession>
<gene>
    <name evidence="9" type="ORF">AQ490_19155</name>
</gene>
<evidence type="ECO:0000259" key="8">
    <source>
        <dbReference type="Pfam" id="PF09335"/>
    </source>
</evidence>
<comment type="similarity">
    <text evidence="2 7">Belongs to the TVP38/TMEM64 family.</text>
</comment>
<comment type="subcellular location">
    <subcellularLocation>
        <location evidence="1 7">Cell membrane</location>
        <topology evidence="1 7">Multi-pass membrane protein</topology>
    </subcellularLocation>
</comment>
<dbReference type="Proteomes" id="UP000050867">
    <property type="component" value="Unassembled WGS sequence"/>
</dbReference>
<feature type="transmembrane region" description="Helical" evidence="7">
    <location>
        <begin position="173"/>
        <end position="194"/>
    </location>
</feature>
<dbReference type="InterPro" id="IPR015414">
    <property type="entry name" value="TMEM64"/>
</dbReference>
<sequence length="238" mass="24840">MPEVPVSRVPGWPGRVLRLLISPWARCGLLVLLLAAAGASVLVWEPQRLLESGWPRQATGAGTVVVFVVTFAACTLAFVPKPLLNAAAGALFGIQGGLALAVTGTTLGAATAFWLGRVLGRDALRVLVRTRLLRAMDRQLSDHGFRSVLLMRLVPGVPFAVANYSAAVSRMRAAPFLVATALGVIPNTAVYVIAGSLARSPDSPGFLAALGVIAVMGVVSVAVTVWRARLRPCSRGTG</sequence>
<dbReference type="PANTHER" id="PTHR12677">
    <property type="entry name" value="GOLGI APPARATUS MEMBRANE PROTEIN TVP38-RELATED"/>
    <property type="match status" value="1"/>
</dbReference>
<evidence type="ECO:0000313" key="9">
    <source>
        <dbReference type="EMBL" id="KRV49808.1"/>
    </source>
</evidence>
<keyword evidence="10" id="KW-1185">Reference proteome</keyword>
<keyword evidence="6 7" id="KW-0472">Membrane</keyword>
<evidence type="ECO:0000256" key="5">
    <source>
        <dbReference type="ARBA" id="ARBA00022989"/>
    </source>
</evidence>
<dbReference type="OrthoDB" id="4143972at2"/>
<evidence type="ECO:0000256" key="7">
    <source>
        <dbReference type="RuleBase" id="RU366058"/>
    </source>
</evidence>
<dbReference type="AlphaFoldDB" id="A0A0T6LUW1"/>
<dbReference type="PANTHER" id="PTHR12677:SF59">
    <property type="entry name" value="GOLGI APPARATUS MEMBRANE PROTEIN TVP38-RELATED"/>
    <property type="match status" value="1"/>
</dbReference>
<keyword evidence="3 7" id="KW-1003">Cell membrane</keyword>
<dbReference type="InterPro" id="IPR032816">
    <property type="entry name" value="VTT_dom"/>
</dbReference>
<reference evidence="9 10" key="1">
    <citation type="submission" date="2015-10" db="EMBL/GenBank/DDBJ databases">
        <title>Draft genome sequence of pyrrolomycin-producing Streptomyces vitaminophilus.</title>
        <authorList>
            <person name="Graham D.E."/>
            <person name="Mahan K.M."/>
            <person name="Klingeman D.M."/>
            <person name="Hettich R.L."/>
            <person name="Parry R.J."/>
        </authorList>
    </citation>
    <scope>NUCLEOTIDE SEQUENCE [LARGE SCALE GENOMIC DNA]</scope>
    <source>
        <strain evidence="9 10">ATCC 31673</strain>
    </source>
</reference>
<organism evidence="9 10">
    <name type="scientific">Wenjunlia vitaminophila</name>
    <name type="common">Streptomyces vitaminophilus</name>
    <dbReference type="NCBI Taxonomy" id="76728"/>
    <lineage>
        <taxon>Bacteria</taxon>
        <taxon>Bacillati</taxon>
        <taxon>Actinomycetota</taxon>
        <taxon>Actinomycetes</taxon>
        <taxon>Kitasatosporales</taxon>
        <taxon>Streptomycetaceae</taxon>
        <taxon>Wenjunlia</taxon>
    </lineage>
</organism>
<protein>
    <recommendedName>
        <fullName evidence="7">TVP38/TMEM64 family membrane protein</fullName>
    </recommendedName>
</protein>
<feature type="transmembrane region" description="Helical" evidence="7">
    <location>
        <begin position="58"/>
        <end position="79"/>
    </location>
</feature>
<proteinExistence type="inferred from homology"/>
<feature type="transmembrane region" description="Helical" evidence="7">
    <location>
        <begin position="91"/>
        <end position="115"/>
    </location>
</feature>
<dbReference type="eggNOG" id="COG0398">
    <property type="taxonomic scope" value="Bacteria"/>
</dbReference>
<feature type="domain" description="VTT" evidence="8">
    <location>
        <begin position="79"/>
        <end position="196"/>
    </location>
</feature>
<evidence type="ECO:0000256" key="4">
    <source>
        <dbReference type="ARBA" id="ARBA00022692"/>
    </source>
</evidence>
<evidence type="ECO:0000256" key="3">
    <source>
        <dbReference type="ARBA" id="ARBA00022475"/>
    </source>
</evidence>
<evidence type="ECO:0000256" key="6">
    <source>
        <dbReference type="ARBA" id="ARBA00023136"/>
    </source>
</evidence>
<evidence type="ECO:0000313" key="10">
    <source>
        <dbReference type="Proteomes" id="UP000050867"/>
    </source>
</evidence>
<keyword evidence="5 7" id="KW-1133">Transmembrane helix</keyword>
<dbReference type="RefSeq" id="WP_018386781.1">
    <property type="nucleotide sequence ID" value="NZ_LLZU01000010.1"/>
</dbReference>
<dbReference type="STRING" id="76728.AQ490_19155"/>
<evidence type="ECO:0000256" key="1">
    <source>
        <dbReference type="ARBA" id="ARBA00004651"/>
    </source>
</evidence>
<dbReference type="GO" id="GO:0005886">
    <property type="term" value="C:plasma membrane"/>
    <property type="evidence" value="ECO:0007669"/>
    <property type="project" value="UniProtKB-SubCell"/>
</dbReference>
<dbReference type="Pfam" id="PF09335">
    <property type="entry name" value="VTT_dom"/>
    <property type="match status" value="1"/>
</dbReference>
<feature type="transmembrane region" description="Helical" evidence="7">
    <location>
        <begin position="20"/>
        <end position="46"/>
    </location>
</feature>